<comment type="caution">
    <text evidence="4">The sequence shown here is derived from an EMBL/GenBank/DDBJ whole genome shotgun (WGS) entry which is preliminary data.</text>
</comment>
<gene>
    <name evidence="4" type="ORF">CGCSCA2_v004108</name>
</gene>
<dbReference type="PROSITE" id="PS00678">
    <property type="entry name" value="WD_REPEATS_1"/>
    <property type="match status" value="1"/>
</dbReference>
<evidence type="ECO:0000256" key="2">
    <source>
        <dbReference type="ARBA" id="ARBA00022737"/>
    </source>
</evidence>
<dbReference type="PANTHER" id="PTHR19879:SF9">
    <property type="entry name" value="TRANSCRIPTION INITIATION FACTOR TFIID SUBUNIT 5"/>
    <property type="match status" value="1"/>
</dbReference>
<dbReference type="Pfam" id="PF00400">
    <property type="entry name" value="WD40"/>
    <property type="match status" value="3"/>
</dbReference>
<dbReference type="Gene3D" id="2.130.10.10">
    <property type="entry name" value="YVTN repeat-like/Quinoprotein amine dehydrogenase"/>
    <property type="match status" value="3"/>
</dbReference>
<dbReference type="InterPro" id="IPR001680">
    <property type="entry name" value="WD40_rpt"/>
</dbReference>
<keyword evidence="1 3" id="KW-0853">WD repeat</keyword>
<dbReference type="Proteomes" id="UP000711996">
    <property type="component" value="Unassembled WGS sequence"/>
</dbReference>
<evidence type="ECO:0000313" key="5">
    <source>
        <dbReference type="Proteomes" id="UP000711996"/>
    </source>
</evidence>
<reference evidence="4" key="1">
    <citation type="submission" date="2019-06" db="EMBL/GenBank/DDBJ databases">
        <authorList>
            <person name="Gan P."/>
            <person name="Shirasu K."/>
        </authorList>
    </citation>
    <scope>NUCLEOTIDE SEQUENCE [LARGE SCALE GENOMIC DNA]</scope>
    <source>
        <strain evidence="4">CAD2</strain>
    </source>
</reference>
<proteinExistence type="predicted"/>
<dbReference type="PROSITE" id="PS50294">
    <property type="entry name" value="WD_REPEATS_REGION"/>
    <property type="match status" value="3"/>
</dbReference>
<dbReference type="InterPro" id="IPR020472">
    <property type="entry name" value="WD40_PAC1"/>
</dbReference>
<keyword evidence="5" id="KW-1185">Reference proteome</keyword>
<dbReference type="PROSITE" id="PS50082">
    <property type="entry name" value="WD_REPEATS_2"/>
    <property type="match status" value="3"/>
</dbReference>
<dbReference type="PRINTS" id="PR00320">
    <property type="entry name" value="GPROTEINBRPT"/>
</dbReference>
<feature type="repeat" description="WD" evidence="3">
    <location>
        <begin position="72"/>
        <end position="112"/>
    </location>
</feature>
<dbReference type="InterPro" id="IPR015943">
    <property type="entry name" value="WD40/YVTN_repeat-like_dom_sf"/>
</dbReference>
<evidence type="ECO:0000256" key="3">
    <source>
        <dbReference type="PROSITE-ProRule" id="PRU00221"/>
    </source>
</evidence>
<protein>
    <submittedName>
        <fullName evidence="4">Vegetative incompatibility protein HET-E-1</fullName>
    </submittedName>
</protein>
<dbReference type="InterPro" id="IPR019775">
    <property type="entry name" value="WD40_repeat_CS"/>
</dbReference>
<name>A0A9P5EXV1_COLSI</name>
<organism evidence="4 5">
    <name type="scientific">Colletotrichum siamense</name>
    <name type="common">Anthracnose fungus</name>
    <dbReference type="NCBI Taxonomy" id="690259"/>
    <lineage>
        <taxon>Eukaryota</taxon>
        <taxon>Fungi</taxon>
        <taxon>Dikarya</taxon>
        <taxon>Ascomycota</taxon>
        <taxon>Pezizomycotina</taxon>
        <taxon>Sordariomycetes</taxon>
        <taxon>Hypocreomycetidae</taxon>
        <taxon>Glomerellales</taxon>
        <taxon>Glomerellaceae</taxon>
        <taxon>Colletotrichum</taxon>
        <taxon>Colletotrichum gloeosporioides species complex</taxon>
    </lineage>
</organism>
<dbReference type="SUPFAM" id="SSF50978">
    <property type="entry name" value="WD40 repeat-like"/>
    <property type="match status" value="1"/>
</dbReference>
<dbReference type="InterPro" id="IPR036322">
    <property type="entry name" value="WD40_repeat_dom_sf"/>
</dbReference>
<feature type="repeat" description="WD" evidence="3">
    <location>
        <begin position="330"/>
        <end position="364"/>
    </location>
</feature>
<feature type="repeat" description="WD" evidence="3">
    <location>
        <begin position="113"/>
        <end position="154"/>
    </location>
</feature>
<dbReference type="SMART" id="SM00320">
    <property type="entry name" value="WD40"/>
    <property type="match status" value="6"/>
</dbReference>
<evidence type="ECO:0000313" key="4">
    <source>
        <dbReference type="EMBL" id="KAF4861987.1"/>
    </source>
</evidence>
<evidence type="ECO:0000256" key="1">
    <source>
        <dbReference type="ARBA" id="ARBA00022574"/>
    </source>
</evidence>
<dbReference type="EMBL" id="QPMT01000009">
    <property type="protein sequence ID" value="KAF4861987.1"/>
    <property type="molecule type" value="Genomic_DNA"/>
</dbReference>
<keyword evidence="2" id="KW-0677">Repeat</keyword>
<dbReference type="PANTHER" id="PTHR19879">
    <property type="entry name" value="TRANSCRIPTION INITIATION FACTOR TFIID"/>
    <property type="match status" value="1"/>
</dbReference>
<dbReference type="OrthoDB" id="538223at2759"/>
<sequence>MSEQRLFVQDAVRFIRYYRVAFENCPLQLYSSALVFSPRQSIIRNEFQSQVVNWITKRPVVDKEWSLCLQTLEGHRGDVYILSFSPDGTTLASASSGMIRLWNIFTGQCLRTLQGSDSPFVSVAWSLKGDTLASASLDGHVKLWDKATGRLLHKFHGDCWMIDGACVAFIAGDQQIALGFKGTVEIWDTATGQRVRQFQRHESSIPRAVAFSADGALFASWQEMAVVGLFDLKTGECVRKLDHTSPFSGNSICRSASLAFLCEGTRLLTFDQHHGIVLWDINAGHPIFRVLQDQYKLVSYSRDGRFLAFYYGSVKSAIMIIDGETGKFLQKVSTTSVSAISFSIDGTLLISSSFDGMIKIWDLSGLQRHQLDNTRTIIANLPSAATSPKIKTIEKVSSTCPNSLPLSPYDVLKANFKCGLFSLAGVHVHIWTDTASQYTS</sequence>
<dbReference type="CDD" id="cd00200">
    <property type="entry name" value="WD40"/>
    <property type="match status" value="1"/>
</dbReference>
<accession>A0A9P5EXV1</accession>
<dbReference type="AlphaFoldDB" id="A0A9P5EXV1"/>